<keyword evidence="4 8" id="KW-0406">Ion transport</keyword>
<dbReference type="CDD" id="cd12152">
    <property type="entry name" value="F1-ATPase_delta"/>
    <property type="match status" value="1"/>
</dbReference>
<keyword evidence="5 8" id="KW-0472">Membrane</keyword>
<dbReference type="PANTHER" id="PTHR13822:SF10">
    <property type="entry name" value="ATP SYNTHASE EPSILON CHAIN, CHLOROPLASTIC"/>
    <property type="match status" value="1"/>
</dbReference>
<evidence type="ECO:0000256" key="1">
    <source>
        <dbReference type="ARBA" id="ARBA00004184"/>
    </source>
</evidence>
<dbReference type="Gene3D" id="2.60.15.10">
    <property type="entry name" value="F0F1 ATP synthase delta/epsilon subunit, N-terminal"/>
    <property type="match status" value="1"/>
</dbReference>
<evidence type="ECO:0000256" key="5">
    <source>
        <dbReference type="ARBA" id="ARBA00023136"/>
    </source>
</evidence>
<organism evidence="12 13">
    <name type="scientific">Persicimonas caeni</name>
    <dbReference type="NCBI Taxonomy" id="2292766"/>
    <lineage>
        <taxon>Bacteria</taxon>
        <taxon>Deltaproteobacteria</taxon>
        <taxon>Bradymonadales</taxon>
        <taxon>Bradymonadaceae</taxon>
        <taxon>Persicimonas</taxon>
    </lineage>
</organism>
<keyword evidence="3 8" id="KW-0813">Transport</keyword>
<feature type="coiled-coil region" evidence="10">
    <location>
        <begin position="92"/>
        <end position="136"/>
    </location>
</feature>
<comment type="subunit">
    <text evidence="8 9">F-type ATPases have 2 components, CF(1) - the catalytic core - and CF(0) - the membrane proton channel. CF(1) has five subunits: alpha(3), beta(3), gamma(1), delta(1), epsilon(1). CF(0) has three main subunits: a, b and c.</text>
</comment>
<comment type="subcellular location">
    <subcellularLocation>
        <location evidence="8">Cell membrane</location>
        <topology evidence="8">Peripheral membrane protein</topology>
    </subcellularLocation>
    <subcellularLocation>
        <location evidence="1">Endomembrane system</location>
        <topology evidence="1">Peripheral membrane protein</topology>
    </subcellularLocation>
</comment>
<accession>A0A4Y6PRP4</accession>
<evidence type="ECO:0000256" key="8">
    <source>
        <dbReference type="HAMAP-Rule" id="MF_00530"/>
    </source>
</evidence>
<dbReference type="SUPFAM" id="SSF51344">
    <property type="entry name" value="Epsilon subunit of F1F0-ATP synthase N-terminal domain"/>
    <property type="match status" value="1"/>
</dbReference>
<comment type="similarity">
    <text evidence="2 8 9">Belongs to the ATPase epsilon chain family.</text>
</comment>
<name>A0A4Y6PRP4_PERCE</name>
<evidence type="ECO:0000256" key="9">
    <source>
        <dbReference type="RuleBase" id="RU003656"/>
    </source>
</evidence>
<reference evidence="12 13" key="1">
    <citation type="submission" date="2019-06" db="EMBL/GenBank/DDBJ databases">
        <title>Persicimonas caeni gen. nov., sp. nov., a predatory bacterium isolated from solar saltern.</title>
        <authorList>
            <person name="Wang S."/>
        </authorList>
    </citation>
    <scope>NUCLEOTIDE SEQUENCE [LARGE SCALE GENOMIC DNA]</scope>
    <source>
        <strain evidence="12 13">YN101</strain>
    </source>
</reference>
<dbReference type="GO" id="GO:0005524">
    <property type="term" value="F:ATP binding"/>
    <property type="evidence" value="ECO:0007669"/>
    <property type="project" value="UniProtKB-UniRule"/>
</dbReference>
<dbReference type="Pfam" id="PF02823">
    <property type="entry name" value="ATP-synt_DE_N"/>
    <property type="match status" value="1"/>
</dbReference>
<dbReference type="OrthoDB" id="9799969at2"/>
<dbReference type="GO" id="GO:0046933">
    <property type="term" value="F:proton-transporting ATP synthase activity, rotational mechanism"/>
    <property type="evidence" value="ECO:0007669"/>
    <property type="project" value="UniProtKB-UniRule"/>
</dbReference>
<dbReference type="InterPro" id="IPR020546">
    <property type="entry name" value="ATP_synth_F1_dsu/esu_N"/>
</dbReference>
<evidence type="ECO:0000256" key="2">
    <source>
        <dbReference type="ARBA" id="ARBA00005712"/>
    </source>
</evidence>
<dbReference type="GO" id="GO:0005886">
    <property type="term" value="C:plasma membrane"/>
    <property type="evidence" value="ECO:0007669"/>
    <property type="project" value="UniProtKB-SubCell"/>
</dbReference>
<dbReference type="AlphaFoldDB" id="A0A4Y6PRP4"/>
<evidence type="ECO:0000256" key="10">
    <source>
        <dbReference type="SAM" id="Coils"/>
    </source>
</evidence>
<keyword evidence="8" id="KW-0375">Hydrogen ion transport</keyword>
<gene>
    <name evidence="8 12" type="primary">atpC</name>
    <name evidence="12" type="ORF">FIV42_08555</name>
</gene>
<dbReference type="EMBL" id="CP041186">
    <property type="protein sequence ID" value="QDG50779.1"/>
    <property type="molecule type" value="Genomic_DNA"/>
</dbReference>
<dbReference type="RefSeq" id="WP_141197271.1">
    <property type="nucleotide sequence ID" value="NZ_CP041186.1"/>
</dbReference>
<evidence type="ECO:0000256" key="6">
    <source>
        <dbReference type="ARBA" id="ARBA00023196"/>
    </source>
</evidence>
<dbReference type="GO" id="GO:0012505">
    <property type="term" value="C:endomembrane system"/>
    <property type="evidence" value="ECO:0007669"/>
    <property type="project" value="UniProtKB-SubCell"/>
</dbReference>
<evidence type="ECO:0000313" key="13">
    <source>
        <dbReference type="Proteomes" id="UP000315995"/>
    </source>
</evidence>
<protein>
    <recommendedName>
        <fullName evidence="8">ATP synthase epsilon chain</fullName>
    </recommendedName>
    <alternativeName>
        <fullName evidence="8">ATP synthase F1 sector epsilon subunit</fullName>
    </alternativeName>
    <alternativeName>
        <fullName evidence="8">F-ATPase epsilon subunit</fullName>
    </alternativeName>
</protein>
<dbReference type="PANTHER" id="PTHR13822">
    <property type="entry name" value="ATP SYNTHASE DELTA/EPSILON CHAIN"/>
    <property type="match status" value="1"/>
</dbReference>
<dbReference type="InterPro" id="IPR001469">
    <property type="entry name" value="ATP_synth_F1_dsu/esu"/>
</dbReference>
<comment type="function">
    <text evidence="8">Produces ATP from ADP in the presence of a proton gradient across the membrane.</text>
</comment>
<keyword evidence="8" id="KW-1003">Cell membrane</keyword>
<keyword evidence="6 8" id="KW-0139">CF(1)</keyword>
<evidence type="ECO:0000256" key="4">
    <source>
        <dbReference type="ARBA" id="ARBA00023065"/>
    </source>
</evidence>
<evidence type="ECO:0000313" key="12">
    <source>
        <dbReference type="EMBL" id="QDG50779.1"/>
    </source>
</evidence>
<dbReference type="GO" id="GO:0045259">
    <property type="term" value="C:proton-transporting ATP synthase complex"/>
    <property type="evidence" value="ECO:0007669"/>
    <property type="project" value="UniProtKB-KW"/>
</dbReference>
<dbReference type="HAMAP" id="MF_00530">
    <property type="entry name" value="ATP_synth_epsil_bac"/>
    <property type="match status" value="1"/>
</dbReference>
<evidence type="ECO:0000256" key="3">
    <source>
        <dbReference type="ARBA" id="ARBA00022448"/>
    </source>
</evidence>
<accession>A0A5B8Y271</accession>
<keyword evidence="7 8" id="KW-0066">ATP synthesis</keyword>
<evidence type="ECO:0000256" key="7">
    <source>
        <dbReference type="ARBA" id="ARBA00023310"/>
    </source>
</evidence>
<dbReference type="NCBIfam" id="TIGR01216">
    <property type="entry name" value="ATP_synt_epsi"/>
    <property type="match status" value="1"/>
</dbReference>
<evidence type="ECO:0000259" key="11">
    <source>
        <dbReference type="Pfam" id="PF02823"/>
    </source>
</evidence>
<dbReference type="InterPro" id="IPR036771">
    <property type="entry name" value="ATPsynth_dsu/esu_N"/>
</dbReference>
<sequence>MAAEQIKLEVVTPEKAVLSEDVDEVVLPGSEGQVGILPGHLPLLTGLGIGEMVIRSEGGERRFFVDKGFAEVLDDKVSVLTQGCEGVSDIDIEHAQEEITVAEEEIARLEAQTEVAEDEEELLERYRESLKRARTRLVVASEGEDRA</sequence>
<keyword evidence="13" id="KW-1185">Reference proteome</keyword>
<feature type="domain" description="ATP synthase F1 complex delta/epsilon subunit N-terminal" evidence="11">
    <location>
        <begin position="6"/>
        <end position="82"/>
    </location>
</feature>
<dbReference type="Proteomes" id="UP000315995">
    <property type="component" value="Chromosome"/>
</dbReference>
<proteinExistence type="inferred from homology"/>
<keyword evidence="10" id="KW-0175">Coiled coil</keyword>